<reference evidence="2 3" key="1">
    <citation type="submission" date="2023-12" db="EMBL/GenBank/DDBJ databases">
        <title>Amycolatopsis sp. V23-08.</title>
        <authorList>
            <person name="Somphong A."/>
        </authorList>
    </citation>
    <scope>NUCLEOTIDE SEQUENCE [LARGE SCALE GENOMIC DNA]</scope>
    <source>
        <strain evidence="2 3">V23-08</strain>
    </source>
</reference>
<evidence type="ECO:0000313" key="2">
    <source>
        <dbReference type="EMBL" id="MEA5366913.1"/>
    </source>
</evidence>
<gene>
    <name evidence="2" type="ORF">VA596_45800</name>
</gene>
<organism evidence="2 3">
    <name type="scientific">Amycolatopsis heterodermiae</name>
    <dbReference type="NCBI Taxonomy" id="3110235"/>
    <lineage>
        <taxon>Bacteria</taxon>
        <taxon>Bacillati</taxon>
        <taxon>Actinomycetota</taxon>
        <taxon>Actinomycetes</taxon>
        <taxon>Pseudonocardiales</taxon>
        <taxon>Pseudonocardiaceae</taxon>
        <taxon>Amycolatopsis</taxon>
    </lineage>
</organism>
<evidence type="ECO:0000313" key="3">
    <source>
        <dbReference type="Proteomes" id="UP001304298"/>
    </source>
</evidence>
<dbReference type="SUPFAM" id="SSF160582">
    <property type="entry name" value="MbtH-like"/>
    <property type="match status" value="1"/>
</dbReference>
<comment type="caution">
    <text evidence="2">The sequence shown here is derived from an EMBL/GenBank/DDBJ whole genome shotgun (WGS) entry which is preliminary data.</text>
</comment>
<sequence length="74" mass="8022">MANPFEDQDADYTVLRNGEGQHSLWPAFAPVPAGWTAVHGPGRRAECLAYVGEHWVDLRPRGVAEFIAANSGTS</sequence>
<dbReference type="RefSeq" id="WP_323336500.1">
    <property type="nucleotide sequence ID" value="NZ_JAYFSI010000018.1"/>
</dbReference>
<dbReference type="InterPro" id="IPR005153">
    <property type="entry name" value="MbtH-like_dom"/>
</dbReference>
<dbReference type="Proteomes" id="UP001304298">
    <property type="component" value="Unassembled WGS sequence"/>
</dbReference>
<accession>A0ABU5RKU4</accession>
<dbReference type="EMBL" id="JAYFSI010000018">
    <property type="protein sequence ID" value="MEA5366913.1"/>
    <property type="molecule type" value="Genomic_DNA"/>
</dbReference>
<protein>
    <submittedName>
        <fullName evidence="2">MbtH family protein</fullName>
    </submittedName>
</protein>
<dbReference type="PANTHER" id="PTHR38444:SF1">
    <property type="entry name" value="ENTEROBACTIN BIOSYNTHESIS PROTEIN YBDZ"/>
    <property type="match status" value="1"/>
</dbReference>
<proteinExistence type="predicted"/>
<feature type="domain" description="MbtH-like" evidence="1">
    <location>
        <begin position="3"/>
        <end position="53"/>
    </location>
</feature>
<dbReference type="PANTHER" id="PTHR38444">
    <property type="entry name" value="ENTEROBACTIN BIOSYNTHESIS PROTEIN YBDZ"/>
    <property type="match status" value="1"/>
</dbReference>
<keyword evidence="3" id="KW-1185">Reference proteome</keyword>
<dbReference type="Pfam" id="PF03621">
    <property type="entry name" value="MbtH"/>
    <property type="match status" value="1"/>
</dbReference>
<dbReference type="SMART" id="SM00923">
    <property type="entry name" value="MbtH"/>
    <property type="match status" value="1"/>
</dbReference>
<dbReference type="Gene3D" id="3.90.820.10">
    <property type="entry name" value="Structural Genomics, Unknown Function 30-nov-00 1gh9 Mol_id"/>
    <property type="match status" value="1"/>
</dbReference>
<dbReference type="InterPro" id="IPR038020">
    <property type="entry name" value="MbtH-like_sf"/>
</dbReference>
<evidence type="ECO:0000259" key="1">
    <source>
        <dbReference type="SMART" id="SM00923"/>
    </source>
</evidence>
<name>A0ABU5RKU4_9PSEU</name>
<dbReference type="InterPro" id="IPR037407">
    <property type="entry name" value="MLP_fam"/>
</dbReference>